<comment type="caution">
    <text evidence="1">The sequence shown here is derived from an EMBL/GenBank/DDBJ whole genome shotgun (WGS) entry which is preliminary data.</text>
</comment>
<keyword evidence="2" id="KW-1185">Reference proteome</keyword>
<evidence type="ECO:0000313" key="1">
    <source>
        <dbReference type="EMBL" id="THF74109.1"/>
    </source>
</evidence>
<accession>A0A4S4BHR3</accession>
<evidence type="ECO:0000313" key="2">
    <source>
        <dbReference type="Proteomes" id="UP000310334"/>
    </source>
</evidence>
<dbReference type="EMBL" id="SSNT01000041">
    <property type="protein sequence ID" value="THF74109.1"/>
    <property type="molecule type" value="Genomic_DNA"/>
</dbReference>
<dbReference type="AlphaFoldDB" id="A0A4S4BHR3"/>
<proteinExistence type="predicted"/>
<gene>
    <name evidence="1" type="ORF">E6W99_25765</name>
</gene>
<sequence length="93" mass="9971">MDTDFPGIIAIMLPDGRIMARAVNRDGNFTEVTSVSVVGPDMNEEIPEYKMRTAQTFGKGTTEKLSSLSIGFVGVSGTGIPVVEQLHRLSVGE</sequence>
<reference evidence="1 2" key="1">
    <citation type="submission" date="2019-04" db="EMBL/GenBank/DDBJ databases">
        <title>Bacillus sediminilitoris sp. nov., isolated from a tidal flat sediment on the East China Sea.</title>
        <authorList>
            <person name="Wei Y."/>
            <person name="Mao H."/>
            <person name="Fang J."/>
        </authorList>
    </citation>
    <scope>NUCLEOTIDE SEQUENCE [LARGE SCALE GENOMIC DNA]</scope>
    <source>
        <strain evidence="1 2">DSL-17</strain>
    </source>
</reference>
<dbReference type="OrthoDB" id="2746358at2"/>
<name>A0A4S4BHR3_9BACI</name>
<protein>
    <submittedName>
        <fullName evidence="1">Uncharacterized protein</fullName>
    </submittedName>
</protein>
<dbReference type="Proteomes" id="UP000310334">
    <property type="component" value="Unassembled WGS sequence"/>
</dbReference>
<organism evidence="1 2">
    <name type="scientific">Metabacillus sediminilitoris</name>
    <dbReference type="NCBI Taxonomy" id="2567941"/>
    <lineage>
        <taxon>Bacteria</taxon>
        <taxon>Bacillati</taxon>
        <taxon>Bacillota</taxon>
        <taxon>Bacilli</taxon>
        <taxon>Bacillales</taxon>
        <taxon>Bacillaceae</taxon>
        <taxon>Metabacillus</taxon>
    </lineage>
</organism>
<dbReference type="RefSeq" id="WP_136359215.1">
    <property type="nucleotide sequence ID" value="NZ_CP046266.1"/>
</dbReference>